<dbReference type="InterPro" id="IPR036388">
    <property type="entry name" value="WH-like_DNA-bd_sf"/>
</dbReference>
<keyword evidence="4" id="KW-0175">Coiled coil</keyword>
<dbReference type="EMBL" id="JAGGKV010000008">
    <property type="protein sequence ID" value="MBP1964255.1"/>
    <property type="molecule type" value="Genomic_DNA"/>
</dbReference>
<dbReference type="SMART" id="SM00345">
    <property type="entry name" value="HTH_GNTR"/>
    <property type="match status" value="1"/>
</dbReference>
<dbReference type="Gene3D" id="1.20.120.530">
    <property type="entry name" value="GntR ligand-binding domain-like"/>
    <property type="match status" value="1"/>
</dbReference>
<dbReference type="PANTHER" id="PTHR43537">
    <property type="entry name" value="TRANSCRIPTIONAL REGULATOR, GNTR FAMILY"/>
    <property type="match status" value="1"/>
</dbReference>
<evidence type="ECO:0000259" key="5">
    <source>
        <dbReference type="PROSITE" id="PS50949"/>
    </source>
</evidence>
<dbReference type="RefSeq" id="WP_167059977.1">
    <property type="nucleotide sequence ID" value="NZ_JAAOZR010000023.1"/>
</dbReference>
<dbReference type="InterPro" id="IPR008920">
    <property type="entry name" value="TF_FadR/GntR_C"/>
</dbReference>
<comment type="caution">
    <text evidence="6">The sequence shown here is derived from an EMBL/GenBank/DDBJ whole genome shotgun (WGS) entry which is preliminary data.</text>
</comment>
<evidence type="ECO:0000256" key="3">
    <source>
        <dbReference type="ARBA" id="ARBA00023163"/>
    </source>
</evidence>
<evidence type="ECO:0000313" key="6">
    <source>
        <dbReference type="EMBL" id="MBP1964255.1"/>
    </source>
</evidence>
<reference evidence="6 7" key="1">
    <citation type="submission" date="2021-03" db="EMBL/GenBank/DDBJ databases">
        <title>Genomic Encyclopedia of Type Strains, Phase IV (KMG-IV): sequencing the most valuable type-strain genomes for metagenomic binning, comparative biology and taxonomic classification.</title>
        <authorList>
            <person name="Goeker M."/>
        </authorList>
    </citation>
    <scope>NUCLEOTIDE SEQUENCE [LARGE SCALE GENOMIC DNA]</scope>
    <source>
        <strain evidence="6 7">DSM 24950</strain>
    </source>
</reference>
<name>A0ABS4I041_9BACL</name>
<dbReference type="SMART" id="SM00895">
    <property type="entry name" value="FCD"/>
    <property type="match status" value="1"/>
</dbReference>
<gene>
    <name evidence="6" type="ORF">J2Z65_003478</name>
</gene>
<dbReference type="InterPro" id="IPR000524">
    <property type="entry name" value="Tscrpt_reg_HTH_GntR"/>
</dbReference>
<dbReference type="InterPro" id="IPR011711">
    <property type="entry name" value="GntR_C"/>
</dbReference>
<sequence>MSLRLDISAQVTSIREKVYETLKEAILNGSYVQGEHLKERDIALSFGVSTTPVKEALRRLDQEGLVITKPRIGTYVSTNIMNSIEEITWARSAMEGVVARLAAIKITDQECSQLQEHIKKIEKATEELDSAQLFVLNEAFHKMIHDISRNDYIAQQISAIKAFDRVFRKQALSNTEEFQRAFREHNLICEMIVNRDPDGAEEAMRSHIRRTASYVSQQVKN</sequence>
<accession>A0ABS4I041</accession>
<protein>
    <submittedName>
        <fullName evidence="6">DNA-binding GntR family transcriptional regulator</fullName>
    </submittedName>
</protein>
<dbReference type="Pfam" id="PF00392">
    <property type="entry name" value="GntR"/>
    <property type="match status" value="1"/>
</dbReference>
<dbReference type="SUPFAM" id="SSF46785">
    <property type="entry name" value="Winged helix' DNA-binding domain"/>
    <property type="match status" value="1"/>
</dbReference>
<dbReference type="PANTHER" id="PTHR43537:SF24">
    <property type="entry name" value="GLUCONATE OPERON TRANSCRIPTIONAL REPRESSOR"/>
    <property type="match status" value="1"/>
</dbReference>
<proteinExistence type="predicted"/>
<keyword evidence="7" id="KW-1185">Reference proteome</keyword>
<keyword evidence="3" id="KW-0804">Transcription</keyword>
<feature type="domain" description="HTH gntR-type" evidence="5">
    <location>
        <begin position="12"/>
        <end position="79"/>
    </location>
</feature>
<dbReference type="SUPFAM" id="SSF48008">
    <property type="entry name" value="GntR ligand-binding domain-like"/>
    <property type="match status" value="1"/>
</dbReference>
<dbReference type="Gene3D" id="1.10.10.10">
    <property type="entry name" value="Winged helix-like DNA-binding domain superfamily/Winged helix DNA-binding domain"/>
    <property type="match status" value="1"/>
</dbReference>
<keyword evidence="1" id="KW-0805">Transcription regulation</keyword>
<feature type="coiled-coil region" evidence="4">
    <location>
        <begin position="104"/>
        <end position="134"/>
    </location>
</feature>
<dbReference type="InterPro" id="IPR036390">
    <property type="entry name" value="WH_DNA-bd_sf"/>
</dbReference>
<evidence type="ECO:0000256" key="4">
    <source>
        <dbReference type="SAM" id="Coils"/>
    </source>
</evidence>
<dbReference type="PROSITE" id="PS50949">
    <property type="entry name" value="HTH_GNTR"/>
    <property type="match status" value="1"/>
</dbReference>
<evidence type="ECO:0000313" key="7">
    <source>
        <dbReference type="Proteomes" id="UP001519344"/>
    </source>
</evidence>
<evidence type="ECO:0000256" key="2">
    <source>
        <dbReference type="ARBA" id="ARBA00023125"/>
    </source>
</evidence>
<organism evidence="6 7">
    <name type="scientific">Paenibacillus aceris</name>
    <dbReference type="NCBI Taxonomy" id="869555"/>
    <lineage>
        <taxon>Bacteria</taxon>
        <taxon>Bacillati</taxon>
        <taxon>Bacillota</taxon>
        <taxon>Bacilli</taxon>
        <taxon>Bacillales</taxon>
        <taxon>Paenibacillaceae</taxon>
        <taxon>Paenibacillus</taxon>
    </lineage>
</organism>
<dbReference type="Proteomes" id="UP001519344">
    <property type="component" value="Unassembled WGS sequence"/>
</dbReference>
<dbReference type="CDD" id="cd07377">
    <property type="entry name" value="WHTH_GntR"/>
    <property type="match status" value="1"/>
</dbReference>
<keyword evidence="2 6" id="KW-0238">DNA-binding</keyword>
<evidence type="ECO:0000256" key="1">
    <source>
        <dbReference type="ARBA" id="ARBA00023015"/>
    </source>
</evidence>
<dbReference type="GO" id="GO:0003677">
    <property type="term" value="F:DNA binding"/>
    <property type="evidence" value="ECO:0007669"/>
    <property type="project" value="UniProtKB-KW"/>
</dbReference>
<dbReference type="Pfam" id="PF07729">
    <property type="entry name" value="FCD"/>
    <property type="match status" value="1"/>
</dbReference>